<reference evidence="4 8" key="3">
    <citation type="submission" date="2020-11" db="EMBL/GenBank/DDBJ databases">
        <title>Enhanced detection system for hospital associated transmission using whole genome sequencing surveillance.</title>
        <authorList>
            <person name="Harrison L.H."/>
            <person name="Van Tyne D."/>
            <person name="Marsh J.W."/>
            <person name="Griffith M.P."/>
            <person name="Snyder D.J."/>
            <person name="Cooper V.S."/>
            <person name="Mustapha M."/>
        </authorList>
    </citation>
    <scope>NUCLEOTIDE SEQUENCE [LARGE SCALE GENOMIC DNA]</scope>
    <source>
        <strain evidence="4 8">PSB00013</strain>
    </source>
</reference>
<evidence type="ECO:0000313" key="3">
    <source>
        <dbReference type="EMBL" id="MBF8639918.1"/>
    </source>
</evidence>
<dbReference type="EMBL" id="UAUF01000012">
    <property type="protein sequence ID" value="SPZ08409.1"/>
    <property type="molecule type" value="Genomic_DNA"/>
</dbReference>
<name>A0A2X2EJE3_PSELU</name>
<dbReference type="Proteomes" id="UP000638986">
    <property type="component" value="Unassembled WGS sequence"/>
</dbReference>
<dbReference type="EMBL" id="JADMCD010000002">
    <property type="protein sequence ID" value="MBF8639918.1"/>
    <property type="molecule type" value="Genomic_DNA"/>
</dbReference>
<dbReference type="EMBL" id="JADTXM010000007">
    <property type="protein sequence ID" value="MBH3439332.1"/>
    <property type="molecule type" value="Genomic_DNA"/>
</dbReference>
<dbReference type="Pfam" id="PF05651">
    <property type="entry name" value="Diacid_rec"/>
    <property type="match status" value="1"/>
</dbReference>
<dbReference type="Proteomes" id="UP000626180">
    <property type="component" value="Unassembled WGS sequence"/>
</dbReference>
<dbReference type="InterPro" id="IPR008599">
    <property type="entry name" value="Diacid_rec"/>
</dbReference>
<feature type="domain" description="Putative sugar diacid recognition" evidence="1">
    <location>
        <begin position="4"/>
        <end position="135"/>
    </location>
</feature>
<evidence type="ECO:0000313" key="4">
    <source>
        <dbReference type="EMBL" id="MBH3439332.1"/>
    </source>
</evidence>
<reference evidence="3 7" key="2">
    <citation type="submission" date="2020-10" db="EMBL/GenBank/DDBJ databases">
        <title>Genome sequences of Pseudomonas isolates.</title>
        <authorList>
            <person name="Wessels L."/>
            <person name="Reich F."/>
            <person name="Hammerl J."/>
        </authorList>
    </citation>
    <scope>NUCLEOTIDE SEQUENCE [LARGE SCALE GENOMIC DNA]</scope>
    <source>
        <strain evidence="3 7">20-MO00624-0</strain>
    </source>
</reference>
<dbReference type="InterPro" id="IPR051448">
    <property type="entry name" value="CdaR-like_regulators"/>
</dbReference>
<sequence length="367" mass="41381">MIELDSTLAQHIVDRSMAILPYNVNVMDAQGMIIGSGDPLRLHTRHEGAQLVLANSRVVEIDDQAASCLRGVKPGVNMPLLYAERLIGVLGITGTPEVVRPYAELVRMAAEMLVEQRQSHLERHWQRHRLDSWIGQLLDPSVSLNTLSVEAERQQVPLSWPRQVCLIELNEASDSRSAKALSAMLSANLESFCAPVGMQEWFWCRPLGRPHEEQLWLDQAKAKGLNVLRVTASGPLESLVDLREACQSLRLLQAYARACLPDVRLLKLDEHRLTALLYSQRQSWLLQGWLDPLKRLFAQDENGVLRETLQAWCEHHGQASACAASLNIHRNTLRYRLERICELTGLSHDMLGQWLYLSLGISLLECA</sequence>
<dbReference type="Gene3D" id="1.10.10.2840">
    <property type="entry name" value="PucR C-terminal helix-turn-helix domain"/>
    <property type="match status" value="1"/>
</dbReference>
<dbReference type="AlphaFoldDB" id="A0A2X2EJE3"/>
<dbReference type="InterPro" id="IPR025736">
    <property type="entry name" value="PucR_C-HTH_dom"/>
</dbReference>
<evidence type="ECO:0000313" key="6">
    <source>
        <dbReference type="Proteomes" id="UP000250443"/>
    </source>
</evidence>
<dbReference type="RefSeq" id="WP_010794967.1">
    <property type="nucleotide sequence ID" value="NZ_CP044086.1"/>
</dbReference>
<dbReference type="Proteomes" id="UP000250443">
    <property type="component" value="Unassembled WGS sequence"/>
</dbReference>
<dbReference type="PANTHER" id="PTHR33744">
    <property type="entry name" value="CARBOHYDRATE DIACID REGULATOR"/>
    <property type="match status" value="1"/>
</dbReference>
<reference evidence="5 6" key="1">
    <citation type="submission" date="2018-06" db="EMBL/GenBank/DDBJ databases">
        <authorList>
            <consortium name="Pathogen Informatics"/>
            <person name="Doyle S."/>
        </authorList>
    </citation>
    <scope>NUCLEOTIDE SEQUENCE [LARGE SCALE GENOMIC DNA]</scope>
    <source>
        <strain evidence="5 6">NCTC11842</strain>
    </source>
</reference>
<dbReference type="PANTHER" id="PTHR33744:SF15">
    <property type="entry name" value="CARBOHYDRATE DIACID REGULATOR"/>
    <property type="match status" value="1"/>
</dbReference>
<evidence type="ECO:0000259" key="2">
    <source>
        <dbReference type="Pfam" id="PF13556"/>
    </source>
</evidence>
<proteinExistence type="predicted"/>
<evidence type="ECO:0000259" key="1">
    <source>
        <dbReference type="Pfam" id="PF05651"/>
    </source>
</evidence>
<evidence type="ECO:0000313" key="8">
    <source>
        <dbReference type="Proteomes" id="UP000638986"/>
    </source>
</evidence>
<evidence type="ECO:0000313" key="7">
    <source>
        <dbReference type="Proteomes" id="UP000626180"/>
    </source>
</evidence>
<gene>
    <name evidence="5" type="primary">cdaR</name>
    <name evidence="4" type="ORF">I5Q09_11620</name>
    <name evidence="3" type="ORF">IRZ65_04380</name>
    <name evidence="5" type="ORF">NCTC11842_02770</name>
</gene>
<organism evidence="5 6">
    <name type="scientific">Pseudomonas luteola</name>
    <dbReference type="NCBI Taxonomy" id="47886"/>
    <lineage>
        <taxon>Bacteria</taxon>
        <taxon>Pseudomonadati</taxon>
        <taxon>Pseudomonadota</taxon>
        <taxon>Gammaproteobacteria</taxon>
        <taxon>Pseudomonadales</taxon>
        <taxon>Pseudomonadaceae</taxon>
        <taxon>Pseudomonas</taxon>
    </lineage>
</organism>
<protein>
    <submittedName>
        <fullName evidence="5">CdaR family transcriptional regulator</fullName>
    </submittedName>
    <submittedName>
        <fullName evidence="3">Helix-turn-helix domain-containing protein</fullName>
    </submittedName>
</protein>
<accession>A0A2X2EJE3</accession>
<dbReference type="Pfam" id="PF13556">
    <property type="entry name" value="HTH_30"/>
    <property type="match status" value="1"/>
</dbReference>
<dbReference type="InterPro" id="IPR042070">
    <property type="entry name" value="PucR_C-HTH_sf"/>
</dbReference>
<feature type="domain" description="PucR C-terminal helix-turn-helix" evidence="2">
    <location>
        <begin position="305"/>
        <end position="360"/>
    </location>
</feature>
<keyword evidence="7" id="KW-1185">Reference proteome</keyword>
<evidence type="ECO:0000313" key="5">
    <source>
        <dbReference type="EMBL" id="SPZ08409.1"/>
    </source>
</evidence>